<dbReference type="PANTHER" id="PTHR33991">
    <property type="entry name" value="DNA REPAIR PROTEIN RECO"/>
    <property type="match status" value="1"/>
</dbReference>
<dbReference type="GO" id="GO:0006302">
    <property type="term" value="P:double-strand break repair"/>
    <property type="evidence" value="ECO:0007669"/>
    <property type="project" value="TreeGrafter"/>
</dbReference>
<evidence type="ECO:0000259" key="8">
    <source>
        <dbReference type="Pfam" id="PF11967"/>
    </source>
</evidence>
<keyword evidence="3 7" id="KW-0227">DNA damage</keyword>
<sequence length="239" mass="27861">MLVSTNAIVFSSLKYSEADLIVSCFTETDGIKSYLLRGILKSRKGKLKSSFFQPLTQLELIAFHKNKGTLESIREAKVINPYQSLHTDIVKTGMVMFLSEMLKNCIKEEEKNELLYEYLEHAFYWLDQHDEIANFHILFLLKLSSHLGFYPDASDIETEYFNLLEGCFQKIETNNYCQNGSTIQFFKRFFGINFDGISSIKLTKKERLEVLNLLLTYYQLHLQGYKKPKSLLVLNQLFQ</sequence>
<keyword evidence="4 7" id="KW-0233">DNA recombination</keyword>
<evidence type="ECO:0000256" key="6">
    <source>
        <dbReference type="ARBA" id="ARBA00033409"/>
    </source>
</evidence>
<evidence type="ECO:0000256" key="4">
    <source>
        <dbReference type="ARBA" id="ARBA00023172"/>
    </source>
</evidence>
<evidence type="ECO:0000313" key="10">
    <source>
        <dbReference type="Proteomes" id="UP000271339"/>
    </source>
</evidence>
<dbReference type="InterPro" id="IPR022572">
    <property type="entry name" value="DNA_rep/recomb_RecO_N"/>
</dbReference>
<reference evidence="9 10" key="1">
    <citation type="submission" date="2018-10" db="EMBL/GenBank/DDBJ databases">
        <title>Genomic Encyclopedia of Archaeal and Bacterial Type Strains, Phase II (KMG-II): from individual species to whole genera.</title>
        <authorList>
            <person name="Goeker M."/>
        </authorList>
    </citation>
    <scope>NUCLEOTIDE SEQUENCE [LARGE SCALE GENOMIC DNA]</scope>
    <source>
        <strain evidence="9 10">DSM 23424</strain>
    </source>
</reference>
<dbReference type="EMBL" id="REFC01000011">
    <property type="protein sequence ID" value="RMA66158.1"/>
    <property type="molecule type" value="Genomic_DNA"/>
</dbReference>
<dbReference type="OrthoDB" id="9789152at2"/>
<protein>
    <recommendedName>
        <fullName evidence="2 7">DNA repair protein RecO</fullName>
    </recommendedName>
    <alternativeName>
        <fullName evidence="6 7">Recombination protein O</fullName>
    </alternativeName>
</protein>
<dbReference type="Gene3D" id="1.20.1440.120">
    <property type="entry name" value="Recombination protein O, C-terminal domain"/>
    <property type="match status" value="1"/>
</dbReference>
<dbReference type="Pfam" id="PF02565">
    <property type="entry name" value="RecO_C"/>
    <property type="match status" value="1"/>
</dbReference>
<keyword evidence="5 7" id="KW-0234">DNA repair</keyword>
<dbReference type="GO" id="GO:0043590">
    <property type="term" value="C:bacterial nucleoid"/>
    <property type="evidence" value="ECO:0007669"/>
    <property type="project" value="TreeGrafter"/>
</dbReference>
<dbReference type="SUPFAM" id="SSF50249">
    <property type="entry name" value="Nucleic acid-binding proteins"/>
    <property type="match status" value="1"/>
</dbReference>
<evidence type="ECO:0000313" key="9">
    <source>
        <dbReference type="EMBL" id="RMA66158.1"/>
    </source>
</evidence>
<keyword evidence="10" id="KW-1185">Reference proteome</keyword>
<dbReference type="InterPro" id="IPR037278">
    <property type="entry name" value="ARFGAP/RecO"/>
</dbReference>
<proteinExistence type="inferred from homology"/>
<dbReference type="RefSeq" id="WP_121906171.1">
    <property type="nucleotide sequence ID" value="NZ_REFC01000011.1"/>
</dbReference>
<dbReference type="Gene3D" id="2.40.50.140">
    <property type="entry name" value="Nucleic acid-binding proteins"/>
    <property type="match status" value="1"/>
</dbReference>
<evidence type="ECO:0000256" key="7">
    <source>
        <dbReference type="HAMAP-Rule" id="MF_00201"/>
    </source>
</evidence>
<feature type="domain" description="DNA replication/recombination mediator RecO N-terminal" evidence="8">
    <location>
        <begin position="1"/>
        <end position="82"/>
    </location>
</feature>
<dbReference type="NCBIfam" id="TIGR00613">
    <property type="entry name" value="reco"/>
    <property type="match status" value="1"/>
</dbReference>
<evidence type="ECO:0000256" key="1">
    <source>
        <dbReference type="ARBA" id="ARBA00007452"/>
    </source>
</evidence>
<accession>A0A3L9Z6X0</accession>
<dbReference type="AlphaFoldDB" id="A0A3L9Z6X0"/>
<name>A0A3L9Z6X0_9FLAO</name>
<dbReference type="InterPro" id="IPR003717">
    <property type="entry name" value="RecO"/>
</dbReference>
<dbReference type="HAMAP" id="MF_00201">
    <property type="entry name" value="RecO"/>
    <property type="match status" value="1"/>
</dbReference>
<dbReference type="Proteomes" id="UP000271339">
    <property type="component" value="Unassembled WGS sequence"/>
</dbReference>
<gene>
    <name evidence="7" type="primary">recO</name>
    <name evidence="9" type="ORF">BXY75_0577</name>
</gene>
<comment type="function">
    <text evidence="7">Involved in DNA repair and RecF pathway recombination.</text>
</comment>
<dbReference type="InterPro" id="IPR012340">
    <property type="entry name" value="NA-bd_OB-fold"/>
</dbReference>
<dbReference type="GO" id="GO:0006310">
    <property type="term" value="P:DNA recombination"/>
    <property type="evidence" value="ECO:0007669"/>
    <property type="project" value="UniProtKB-UniRule"/>
</dbReference>
<organism evidence="9 10">
    <name type="scientific">Ulvibacter antarcticus</name>
    <dbReference type="NCBI Taxonomy" id="442714"/>
    <lineage>
        <taxon>Bacteria</taxon>
        <taxon>Pseudomonadati</taxon>
        <taxon>Bacteroidota</taxon>
        <taxon>Flavobacteriia</taxon>
        <taxon>Flavobacteriales</taxon>
        <taxon>Flavobacteriaceae</taxon>
        <taxon>Ulvibacter</taxon>
    </lineage>
</organism>
<dbReference type="Pfam" id="PF11967">
    <property type="entry name" value="RecO_N"/>
    <property type="match status" value="1"/>
</dbReference>
<comment type="similarity">
    <text evidence="1 7">Belongs to the RecO family.</text>
</comment>
<comment type="caution">
    <text evidence="9">The sequence shown here is derived from an EMBL/GenBank/DDBJ whole genome shotgun (WGS) entry which is preliminary data.</text>
</comment>
<evidence type="ECO:0000256" key="3">
    <source>
        <dbReference type="ARBA" id="ARBA00022763"/>
    </source>
</evidence>
<dbReference type="InterPro" id="IPR042242">
    <property type="entry name" value="RecO_C"/>
</dbReference>
<dbReference type="PANTHER" id="PTHR33991:SF1">
    <property type="entry name" value="DNA REPAIR PROTEIN RECO"/>
    <property type="match status" value="1"/>
</dbReference>
<dbReference type="SUPFAM" id="SSF57863">
    <property type="entry name" value="ArfGap/RecO-like zinc finger"/>
    <property type="match status" value="1"/>
</dbReference>
<evidence type="ECO:0000256" key="5">
    <source>
        <dbReference type="ARBA" id="ARBA00023204"/>
    </source>
</evidence>
<evidence type="ECO:0000256" key="2">
    <source>
        <dbReference type="ARBA" id="ARBA00021310"/>
    </source>
</evidence>